<gene>
    <name evidence="1" type="ORF">ERS007703_02504</name>
    <name evidence="2" type="ORF">ERS007739_02710</name>
</gene>
<organism evidence="1 3">
    <name type="scientific">Mycobacterium tuberculosis</name>
    <dbReference type="NCBI Taxonomy" id="1773"/>
    <lineage>
        <taxon>Bacteria</taxon>
        <taxon>Bacillati</taxon>
        <taxon>Actinomycetota</taxon>
        <taxon>Actinomycetes</taxon>
        <taxon>Mycobacteriales</taxon>
        <taxon>Mycobacteriaceae</taxon>
        <taxon>Mycobacterium</taxon>
        <taxon>Mycobacterium tuberculosis complex</taxon>
    </lineage>
</organism>
<evidence type="ECO:0000313" key="3">
    <source>
        <dbReference type="Proteomes" id="UP000038802"/>
    </source>
</evidence>
<dbReference type="EMBL" id="CSBK01001281">
    <property type="protein sequence ID" value="COY50262.1"/>
    <property type="molecule type" value="Genomic_DNA"/>
</dbReference>
<dbReference type="AlphaFoldDB" id="A0A0U0U3J8"/>
<dbReference type="EMBL" id="CSAE01000275">
    <property type="protein sequence ID" value="COW00466.1"/>
    <property type="molecule type" value="Genomic_DNA"/>
</dbReference>
<proteinExistence type="predicted"/>
<dbReference type="Proteomes" id="UP000039021">
    <property type="component" value="Unassembled WGS sequence"/>
</dbReference>
<evidence type="ECO:0000313" key="2">
    <source>
        <dbReference type="EMBL" id="COY50262.1"/>
    </source>
</evidence>
<reference evidence="3 4" key="1">
    <citation type="submission" date="2015-03" db="EMBL/GenBank/DDBJ databases">
        <authorList>
            <consortium name="Pathogen Informatics"/>
        </authorList>
    </citation>
    <scope>NUCLEOTIDE SEQUENCE [LARGE SCALE GENOMIC DNA]</scope>
    <source>
        <strain evidence="3">K00500041</strain>
        <strain evidence="4">N09902308</strain>
    </source>
</reference>
<protein>
    <submittedName>
        <fullName evidence="1">Uncharacterized protein</fullName>
    </submittedName>
</protein>
<name>A0A0U0U3J8_MYCTX</name>
<dbReference type="Proteomes" id="UP000038802">
    <property type="component" value="Unassembled WGS sequence"/>
</dbReference>
<evidence type="ECO:0000313" key="4">
    <source>
        <dbReference type="Proteomes" id="UP000039021"/>
    </source>
</evidence>
<evidence type="ECO:0000313" key="1">
    <source>
        <dbReference type="EMBL" id="COW00466.1"/>
    </source>
</evidence>
<sequence>MLSDAMVSTAPGANSITAVLLLRTDNHQGPSGAFSYWCSMAGHRAASRVSCAHAD</sequence>
<reference evidence="1" key="2">
    <citation type="submission" date="2015-03" db="EMBL/GenBank/DDBJ databases">
        <authorList>
            <person name="Murphy D."/>
        </authorList>
    </citation>
    <scope>NUCLEOTIDE SEQUENCE [LARGE SCALE GENOMIC DNA]</scope>
    <source>
        <strain evidence="1">K00500041</strain>
    </source>
</reference>
<reference evidence="2" key="3">
    <citation type="submission" date="2015-03" db="EMBL/GenBank/DDBJ databases">
        <authorList>
            <consortium name="Pathogen Informatics"/>
            <person name="Murphy D."/>
        </authorList>
    </citation>
    <scope>NUCLEOTIDE SEQUENCE</scope>
    <source>
        <strain evidence="2">N09902308</strain>
    </source>
</reference>
<accession>A0A0U0U3J8</accession>